<dbReference type="AlphaFoldDB" id="A0AAD5RJZ0"/>
<accession>A0AAD5RJZ0</accession>
<evidence type="ECO:0000313" key="1">
    <source>
        <dbReference type="EMBL" id="KAJ2895939.1"/>
    </source>
</evidence>
<dbReference type="SUPFAM" id="SSF48403">
    <property type="entry name" value="Ankyrin repeat"/>
    <property type="match status" value="1"/>
</dbReference>
<dbReference type="Gene3D" id="1.25.40.20">
    <property type="entry name" value="Ankyrin repeat-containing domain"/>
    <property type="match status" value="1"/>
</dbReference>
<keyword evidence="2" id="KW-1185">Reference proteome</keyword>
<proteinExistence type="predicted"/>
<reference evidence="1" key="1">
    <citation type="submission" date="2022-07" db="EMBL/GenBank/DDBJ databases">
        <title>Draft genome sequence of Zalerion maritima ATCC 34329, a (micro)plastics degrading marine fungus.</title>
        <authorList>
            <person name="Paco A."/>
            <person name="Goncalves M.F.M."/>
            <person name="Rocha-Santos T.A.P."/>
            <person name="Alves A."/>
        </authorList>
    </citation>
    <scope>NUCLEOTIDE SEQUENCE</scope>
    <source>
        <strain evidence="1">ATCC 34329</strain>
    </source>
</reference>
<dbReference type="InterPro" id="IPR036770">
    <property type="entry name" value="Ankyrin_rpt-contain_sf"/>
</dbReference>
<name>A0AAD5RJZ0_9PEZI</name>
<evidence type="ECO:0000313" key="2">
    <source>
        <dbReference type="Proteomes" id="UP001201980"/>
    </source>
</evidence>
<organism evidence="1 2">
    <name type="scientific">Zalerion maritima</name>
    <dbReference type="NCBI Taxonomy" id="339359"/>
    <lineage>
        <taxon>Eukaryota</taxon>
        <taxon>Fungi</taxon>
        <taxon>Dikarya</taxon>
        <taxon>Ascomycota</taxon>
        <taxon>Pezizomycotina</taxon>
        <taxon>Sordariomycetes</taxon>
        <taxon>Lulworthiomycetidae</taxon>
        <taxon>Lulworthiales</taxon>
        <taxon>Lulworthiaceae</taxon>
        <taxon>Zalerion</taxon>
    </lineage>
</organism>
<dbReference type="Proteomes" id="UP001201980">
    <property type="component" value="Unassembled WGS sequence"/>
</dbReference>
<gene>
    <name evidence="1" type="ORF">MKZ38_006021</name>
</gene>
<protein>
    <submittedName>
        <fullName evidence="1">Uncharacterized protein</fullName>
    </submittedName>
</protein>
<sequence>MSRKDAHRLLDAQVSPGLGGSNRQGGGRLEYLLPTWVLAYGISMGCQNSSVGWSATLLISVPRVLSLNDPSIVLALSRVQYHEEESVFRRLSVTGVKPADLLGTGQSLMAYACDPTTGGHPPEIRVGRILKYFNIKEASQVQDDPIHSAPGRIPAIDVLASRTYLDARPSRKHVLPFPVDIAKLLVNAGCNPASREDVGSGLYALAHHSDPDSVELLEYIIKAGASADQAGSLDHVPLHFLRDCAQPEAKMGVLMAAGAGIEELDVDGATPFFSAVIFDQNLLHMVAAHGGAGVLGVAATLDLGCVSFELRDWDGGTPVDSLKWRMYMSDLPAFSSPISEEEVSQDKEQHKE</sequence>
<dbReference type="EMBL" id="JAKWBI020000366">
    <property type="protein sequence ID" value="KAJ2895939.1"/>
    <property type="molecule type" value="Genomic_DNA"/>
</dbReference>
<comment type="caution">
    <text evidence="1">The sequence shown here is derived from an EMBL/GenBank/DDBJ whole genome shotgun (WGS) entry which is preliminary data.</text>
</comment>